<evidence type="ECO:0000313" key="2">
    <source>
        <dbReference type="Proteomes" id="UP000183206"/>
    </source>
</evidence>
<name>A0A1J4VF48_9BACT</name>
<accession>A0A1J4VF48</accession>
<proteinExistence type="predicted"/>
<reference evidence="1 2" key="1">
    <citation type="journal article" date="2016" name="Environ. Microbiol.">
        <title>Genomic resolution of a cold subsurface aquifer community provides metabolic insights for novel microbes adapted to high CO concentrations.</title>
        <authorList>
            <person name="Probst A.J."/>
            <person name="Castelle C.J."/>
            <person name="Singh A."/>
            <person name="Brown C.T."/>
            <person name="Anantharaman K."/>
            <person name="Sharon I."/>
            <person name="Hug L.A."/>
            <person name="Burstein D."/>
            <person name="Emerson J.B."/>
            <person name="Thomas B.C."/>
            <person name="Banfield J.F."/>
        </authorList>
    </citation>
    <scope>NUCLEOTIDE SEQUENCE [LARGE SCALE GENOMIC DNA]</scope>
    <source>
        <strain evidence="1">CG1_02_47_685</strain>
    </source>
</reference>
<organism evidence="1 2">
    <name type="scientific">Candidatus Nomurabacteria bacterium CG1_02_47_685</name>
    <dbReference type="NCBI Taxonomy" id="1805282"/>
    <lineage>
        <taxon>Bacteria</taxon>
        <taxon>Candidatus Nomuraibacteriota</taxon>
    </lineage>
</organism>
<dbReference type="InterPro" id="IPR029063">
    <property type="entry name" value="SAM-dependent_MTases_sf"/>
</dbReference>
<dbReference type="AlphaFoldDB" id="A0A1J4VF48"/>
<protein>
    <recommendedName>
        <fullName evidence="3">Methyltransferase type 11 domain-containing protein</fullName>
    </recommendedName>
</protein>
<dbReference type="EMBL" id="MNVO01000011">
    <property type="protein sequence ID" value="OIO33349.1"/>
    <property type="molecule type" value="Genomic_DNA"/>
</dbReference>
<gene>
    <name evidence="1" type="ORF">AUJ44_00560</name>
</gene>
<dbReference type="SUPFAM" id="SSF53335">
    <property type="entry name" value="S-adenosyl-L-methionine-dependent methyltransferases"/>
    <property type="match status" value="1"/>
</dbReference>
<evidence type="ECO:0000313" key="1">
    <source>
        <dbReference type="EMBL" id="OIO33349.1"/>
    </source>
</evidence>
<sequence>MPKADWEENTIKNIFSRADLWPWKDDEIVSILDVACGLSLKSKFLPAKIRVGVDIHEKYFDHIESDVPYVVIKHDVRKLNEIFVSKSFDIVIGLDIVEHLEKEESLNMIKQCEEIARKAVIFECPKGFIPQNIDIQGHDADHWQTHRSAWEPEEFEKLGFKTLIRDYTMSNVKRHTEIDDIDVHVQMIDAIKFMEKKQR</sequence>
<comment type="caution">
    <text evidence="1">The sequence shown here is derived from an EMBL/GenBank/DDBJ whole genome shotgun (WGS) entry which is preliminary data.</text>
</comment>
<dbReference type="Gene3D" id="3.40.50.150">
    <property type="entry name" value="Vaccinia Virus protein VP39"/>
    <property type="match status" value="1"/>
</dbReference>
<evidence type="ECO:0008006" key="3">
    <source>
        <dbReference type="Google" id="ProtNLM"/>
    </source>
</evidence>
<dbReference type="Proteomes" id="UP000183206">
    <property type="component" value="Unassembled WGS sequence"/>
</dbReference>
<dbReference type="STRING" id="1805282.AUJ44_00560"/>